<organism evidence="2 3">
    <name type="scientific">Dreissena polymorpha</name>
    <name type="common">Zebra mussel</name>
    <name type="synonym">Mytilus polymorpha</name>
    <dbReference type="NCBI Taxonomy" id="45954"/>
    <lineage>
        <taxon>Eukaryota</taxon>
        <taxon>Metazoa</taxon>
        <taxon>Spiralia</taxon>
        <taxon>Lophotrochozoa</taxon>
        <taxon>Mollusca</taxon>
        <taxon>Bivalvia</taxon>
        <taxon>Autobranchia</taxon>
        <taxon>Heteroconchia</taxon>
        <taxon>Euheterodonta</taxon>
        <taxon>Imparidentia</taxon>
        <taxon>Neoheterodontei</taxon>
        <taxon>Myida</taxon>
        <taxon>Dreissenoidea</taxon>
        <taxon>Dreissenidae</taxon>
        <taxon>Dreissena</taxon>
    </lineage>
</organism>
<evidence type="ECO:0000313" key="2">
    <source>
        <dbReference type="EMBL" id="KAH3845229.1"/>
    </source>
</evidence>
<evidence type="ECO:0000313" key="3">
    <source>
        <dbReference type="Proteomes" id="UP000828390"/>
    </source>
</evidence>
<accession>A0A9D4KT37</accession>
<proteinExistence type="predicted"/>
<keyword evidence="3" id="KW-1185">Reference proteome</keyword>
<dbReference type="EMBL" id="JAIWYP010000003">
    <property type="protein sequence ID" value="KAH3845229.1"/>
    <property type="molecule type" value="Genomic_DNA"/>
</dbReference>
<feature type="coiled-coil region" evidence="1">
    <location>
        <begin position="15"/>
        <end position="42"/>
    </location>
</feature>
<dbReference type="Proteomes" id="UP000828390">
    <property type="component" value="Unassembled WGS sequence"/>
</dbReference>
<sequence>MTDPRIIILLFLAKVDGEDIVVESLERRLNELMKKGETEKHRRCYLCGSPKIRKRKCPDYRRRKEVQKMSTSTKPE</sequence>
<reference evidence="2" key="1">
    <citation type="journal article" date="2019" name="bioRxiv">
        <title>The Genome of the Zebra Mussel, Dreissena polymorpha: A Resource for Invasive Species Research.</title>
        <authorList>
            <person name="McCartney M.A."/>
            <person name="Auch B."/>
            <person name="Kono T."/>
            <person name="Mallez S."/>
            <person name="Zhang Y."/>
            <person name="Obille A."/>
            <person name="Becker A."/>
            <person name="Abrahante J.E."/>
            <person name="Garbe J."/>
            <person name="Badalamenti J.P."/>
            <person name="Herman A."/>
            <person name="Mangelson H."/>
            <person name="Liachko I."/>
            <person name="Sullivan S."/>
            <person name="Sone E.D."/>
            <person name="Koren S."/>
            <person name="Silverstein K.A.T."/>
            <person name="Beckman K.B."/>
            <person name="Gohl D.M."/>
        </authorList>
    </citation>
    <scope>NUCLEOTIDE SEQUENCE</scope>
    <source>
        <strain evidence="2">Duluth1</strain>
        <tissue evidence="2">Whole animal</tissue>
    </source>
</reference>
<comment type="caution">
    <text evidence="2">The sequence shown here is derived from an EMBL/GenBank/DDBJ whole genome shotgun (WGS) entry which is preliminary data.</text>
</comment>
<keyword evidence="1" id="KW-0175">Coiled coil</keyword>
<gene>
    <name evidence="2" type="ORF">DPMN_087504</name>
</gene>
<evidence type="ECO:0000256" key="1">
    <source>
        <dbReference type="SAM" id="Coils"/>
    </source>
</evidence>
<dbReference type="AlphaFoldDB" id="A0A9D4KT37"/>
<protein>
    <submittedName>
        <fullName evidence="2">Uncharacterized protein</fullName>
    </submittedName>
</protein>
<name>A0A9D4KT37_DREPO</name>
<reference evidence="2" key="2">
    <citation type="submission" date="2020-11" db="EMBL/GenBank/DDBJ databases">
        <authorList>
            <person name="McCartney M.A."/>
            <person name="Auch B."/>
            <person name="Kono T."/>
            <person name="Mallez S."/>
            <person name="Becker A."/>
            <person name="Gohl D.M."/>
            <person name="Silverstein K.A.T."/>
            <person name="Koren S."/>
            <person name="Bechman K.B."/>
            <person name="Herman A."/>
            <person name="Abrahante J.E."/>
            <person name="Garbe J."/>
        </authorList>
    </citation>
    <scope>NUCLEOTIDE SEQUENCE</scope>
    <source>
        <strain evidence="2">Duluth1</strain>
        <tissue evidence="2">Whole animal</tissue>
    </source>
</reference>